<dbReference type="GO" id="GO:0004791">
    <property type="term" value="F:thioredoxin-disulfide reductase (NADPH) activity"/>
    <property type="evidence" value="ECO:0007669"/>
    <property type="project" value="InterPro"/>
</dbReference>
<dbReference type="InterPro" id="IPR052259">
    <property type="entry name" value="Nucleoredoxin-like"/>
</dbReference>
<dbReference type="PANTHER" id="PTHR13871:SF81">
    <property type="entry name" value="NUCLEOREDOXIN 3-RELATED"/>
    <property type="match status" value="1"/>
</dbReference>
<dbReference type="Gene3D" id="3.40.30.10">
    <property type="entry name" value="Glutaredoxin"/>
    <property type="match status" value="2"/>
</dbReference>
<evidence type="ECO:0000256" key="5">
    <source>
        <dbReference type="ARBA" id="ARBA00025782"/>
    </source>
</evidence>
<sequence length="389" mass="43734">MEGPDDCQAQSIESSNIATILAAQGVEFLLSGEEKVPLSSCDGKTTCLFFSANWCRTCKTFLPQLVQVYDTLRKSCEKIAIVFISFDNNQKEFEEHFKCMPWLAVPFDVNLSRRLSKRHHVKHLPSLIPLTSDEKAVPEDLVGFTEDYGAEAFPFTKSRRQELKAKDTAKLEGGNLEDLLAHEGRNHVIAMDGRNVLVSELVGKTIGLYFGAHWCPPCHTFAARLLEVYNALMTNSKEQCFEIIFVSTDRDLNEFDLSLKSMPWLAIPYSDKTRHELCRIFHIKGIPSLVLIGPDGKTIGTNGRAIISLYGAEAFPFTESKLGELEAASRKEGDALPREVKDIKHEHLLKLDTVKAYLCDSCKKRGRFWAFSCDVCDYDLHPACVEETS</sequence>
<dbReference type="SUPFAM" id="SSF57889">
    <property type="entry name" value="Cysteine-rich domain"/>
    <property type="match status" value="1"/>
</dbReference>
<comment type="similarity">
    <text evidence="5">Belongs to the nucleoredoxin family.</text>
</comment>
<keyword evidence="2" id="KW-0677">Repeat</keyword>
<proteinExistence type="inferred from homology"/>
<dbReference type="CDD" id="cd03009">
    <property type="entry name" value="TryX_like_TryX_NRX"/>
    <property type="match status" value="1"/>
</dbReference>
<evidence type="ECO:0000256" key="6">
    <source>
        <dbReference type="ARBA" id="ARBA00047388"/>
    </source>
</evidence>
<comment type="caution">
    <text evidence="9">The sequence shown here is derived from an EMBL/GenBank/DDBJ whole genome shotgun (WGS) entry which is preliminary data.</text>
</comment>
<dbReference type="AlphaFoldDB" id="A0A6A1VPW8"/>
<dbReference type="InterPro" id="IPR004146">
    <property type="entry name" value="DC1"/>
</dbReference>
<dbReference type="SUPFAM" id="SSF52833">
    <property type="entry name" value="Thioredoxin-like"/>
    <property type="match status" value="2"/>
</dbReference>
<reference evidence="9 10" key="1">
    <citation type="journal article" date="2019" name="Plant Biotechnol. J.">
        <title>The red bayberry genome and genetic basis of sex determination.</title>
        <authorList>
            <person name="Jia H.M."/>
            <person name="Jia H.J."/>
            <person name="Cai Q.L."/>
            <person name="Wang Y."/>
            <person name="Zhao H.B."/>
            <person name="Yang W.F."/>
            <person name="Wang G.Y."/>
            <person name="Li Y.H."/>
            <person name="Zhan D.L."/>
            <person name="Shen Y.T."/>
            <person name="Niu Q.F."/>
            <person name="Chang L."/>
            <person name="Qiu J."/>
            <person name="Zhao L."/>
            <person name="Xie H.B."/>
            <person name="Fu W.Y."/>
            <person name="Jin J."/>
            <person name="Li X.W."/>
            <person name="Jiao Y."/>
            <person name="Zhou C.C."/>
            <person name="Tu T."/>
            <person name="Chai C.Y."/>
            <person name="Gao J.L."/>
            <person name="Fan L.J."/>
            <person name="van de Weg E."/>
            <person name="Wang J.Y."/>
            <person name="Gao Z.S."/>
        </authorList>
    </citation>
    <scope>NUCLEOTIDE SEQUENCE [LARGE SCALE GENOMIC DNA]</scope>
    <source>
        <tissue evidence="9">Leaves</tissue>
    </source>
</reference>
<keyword evidence="4" id="KW-0520">NAD</keyword>
<dbReference type="EMBL" id="RXIC02000023">
    <property type="protein sequence ID" value="KAB1212920.1"/>
    <property type="molecule type" value="Genomic_DNA"/>
</dbReference>
<dbReference type="Proteomes" id="UP000516437">
    <property type="component" value="Chromosome 5"/>
</dbReference>
<organism evidence="9 10">
    <name type="scientific">Morella rubra</name>
    <name type="common">Chinese bayberry</name>
    <dbReference type="NCBI Taxonomy" id="262757"/>
    <lineage>
        <taxon>Eukaryota</taxon>
        <taxon>Viridiplantae</taxon>
        <taxon>Streptophyta</taxon>
        <taxon>Embryophyta</taxon>
        <taxon>Tracheophyta</taxon>
        <taxon>Spermatophyta</taxon>
        <taxon>Magnoliopsida</taxon>
        <taxon>eudicotyledons</taxon>
        <taxon>Gunneridae</taxon>
        <taxon>Pentapetalae</taxon>
        <taxon>rosids</taxon>
        <taxon>fabids</taxon>
        <taxon>Fagales</taxon>
        <taxon>Myricaceae</taxon>
        <taxon>Morella</taxon>
    </lineage>
</organism>
<name>A0A6A1VPW8_9ROSI</name>
<evidence type="ECO:0000256" key="2">
    <source>
        <dbReference type="ARBA" id="ARBA00022737"/>
    </source>
</evidence>
<evidence type="ECO:0000256" key="4">
    <source>
        <dbReference type="ARBA" id="ARBA00023027"/>
    </source>
</evidence>
<gene>
    <name evidence="9" type="ORF">CJ030_MR5G010220</name>
</gene>
<dbReference type="InterPro" id="IPR013766">
    <property type="entry name" value="Thioredoxin_domain"/>
</dbReference>
<evidence type="ECO:0000313" key="9">
    <source>
        <dbReference type="EMBL" id="KAB1212920.1"/>
    </source>
</evidence>
<dbReference type="Pfam" id="PF03107">
    <property type="entry name" value="C1_2"/>
    <property type="match status" value="1"/>
</dbReference>
<dbReference type="OrthoDB" id="409136at2759"/>
<dbReference type="InterPro" id="IPR012336">
    <property type="entry name" value="Thioredoxin-like_fold"/>
</dbReference>
<keyword evidence="10" id="KW-1185">Reference proteome</keyword>
<evidence type="ECO:0000256" key="7">
    <source>
        <dbReference type="ARBA" id="ARBA00047804"/>
    </source>
</evidence>
<dbReference type="InterPro" id="IPR036249">
    <property type="entry name" value="Thioredoxin-like_sf"/>
</dbReference>
<accession>A0A6A1VPW8</accession>
<dbReference type="InterPro" id="IPR046349">
    <property type="entry name" value="C1-like_sf"/>
</dbReference>
<feature type="domain" description="Thioredoxin" evidence="8">
    <location>
        <begin position="15"/>
        <end position="168"/>
    </location>
</feature>
<dbReference type="PROSITE" id="PS51352">
    <property type="entry name" value="THIOREDOXIN_2"/>
    <property type="match status" value="1"/>
</dbReference>
<evidence type="ECO:0000313" key="10">
    <source>
        <dbReference type="Proteomes" id="UP000516437"/>
    </source>
</evidence>
<dbReference type="PANTHER" id="PTHR13871">
    <property type="entry name" value="THIOREDOXIN"/>
    <property type="match status" value="1"/>
</dbReference>
<comment type="catalytic activity">
    <reaction evidence="6">
        <text>[protein]-dithiol + NAD(+) = [protein]-disulfide + NADH + H(+)</text>
        <dbReference type="Rhea" id="RHEA:18749"/>
        <dbReference type="Rhea" id="RHEA-COMP:10593"/>
        <dbReference type="Rhea" id="RHEA-COMP:10594"/>
        <dbReference type="ChEBI" id="CHEBI:15378"/>
        <dbReference type="ChEBI" id="CHEBI:29950"/>
        <dbReference type="ChEBI" id="CHEBI:50058"/>
        <dbReference type="ChEBI" id="CHEBI:57540"/>
        <dbReference type="ChEBI" id="CHEBI:57945"/>
        <dbReference type="EC" id="1.8.1.8"/>
    </reaction>
</comment>
<dbReference type="InterPro" id="IPR045870">
    <property type="entry name" value="TryX_NRX_thioredoxin_dom"/>
</dbReference>
<dbReference type="EC" id="1.8.1.8" evidence="1"/>
<evidence type="ECO:0000259" key="8">
    <source>
        <dbReference type="PROSITE" id="PS51352"/>
    </source>
</evidence>
<evidence type="ECO:0000256" key="1">
    <source>
        <dbReference type="ARBA" id="ARBA00012612"/>
    </source>
</evidence>
<evidence type="ECO:0000256" key="3">
    <source>
        <dbReference type="ARBA" id="ARBA00023002"/>
    </source>
</evidence>
<comment type="catalytic activity">
    <reaction evidence="7">
        <text>[protein]-dithiol + NADP(+) = [protein]-disulfide + NADPH + H(+)</text>
        <dbReference type="Rhea" id="RHEA:18753"/>
        <dbReference type="Rhea" id="RHEA-COMP:10593"/>
        <dbReference type="Rhea" id="RHEA-COMP:10594"/>
        <dbReference type="ChEBI" id="CHEBI:15378"/>
        <dbReference type="ChEBI" id="CHEBI:29950"/>
        <dbReference type="ChEBI" id="CHEBI:50058"/>
        <dbReference type="ChEBI" id="CHEBI:57783"/>
        <dbReference type="ChEBI" id="CHEBI:58349"/>
        <dbReference type="EC" id="1.8.1.8"/>
    </reaction>
</comment>
<dbReference type="Pfam" id="PF13905">
    <property type="entry name" value="Thioredoxin_8"/>
    <property type="match status" value="2"/>
</dbReference>
<protein>
    <recommendedName>
        <fullName evidence="1">protein-disulfide reductase</fullName>
        <ecNumber evidence="1">1.8.1.8</ecNumber>
    </recommendedName>
</protein>
<keyword evidence="3" id="KW-0560">Oxidoreductase</keyword>